<keyword evidence="5" id="KW-0804">Transcription</keyword>
<keyword evidence="3" id="KW-0805">Transcription regulation</keyword>
<dbReference type="Gene3D" id="3.40.50.2300">
    <property type="match status" value="1"/>
</dbReference>
<feature type="domain" description="Response regulatory" evidence="7">
    <location>
        <begin position="7"/>
        <end position="122"/>
    </location>
</feature>
<evidence type="ECO:0000256" key="1">
    <source>
        <dbReference type="ARBA" id="ARBA00022553"/>
    </source>
</evidence>
<evidence type="ECO:0000256" key="2">
    <source>
        <dbReference type="ARBA" id="ARBA00023012"/>
    </source>
</evidence>
<dbReference type="Pfam" id="PF00072">
    <property type="entry name" value="Response_reg"/>
    <property type="match status" value="1"/>
</dbReference>
<dbReference type="Proteomes" id="UP001165395">
    <property type="component" value="Unassembled WGS sequence"/>
</dbReference>
<protein>
    <submittedName>
        <fullName evidence="8">Response regulator</fullName>
    </submittedName>
</protein>
<keyword evidence="9" id="KW-1185">Reference proteome</keyword>
<dbReference type="PANTHER" id="PTHR48111:SF1">
    <property type="entry name" value="TWO-COMPONENT RESPONSE REGULATOR ORR33"/>
    <property type="match status" value="1"/>
</dbReference>
<dbReference type="InterPro" id="IPR011006">
    <property type="entry name" value="CheY-like_superfamily"/>
</dbReference>
<dbReference type="CDD" id="cd17535">
    <property type="entry name" value="REC_NarL-like"/>
    <property type="match status" value="1"/>
</dbReference>
<dbReference type="RefSeq" id="WP_227180394.1">
    <property type="nucleotide sequence ID" value="NZ_JAJBZT010000004.1"/>
</dbReference>
<keyword evidence="2" id="KW-0902">Two-component regulatory system</keyword>
<evidence type="ECO:0000256" key="3">
    <source>
        <dbReference type="ARBA" id="ARBA00023015"/>
    </source>
</evidence>
<evidence type="ECO:0000256" key="4">
    <source>
        <dbReference type="ARBA" id="ARBA00023125"/>
    </source>
</evidence>
<dbReference type="InterPro" id="IPR039420">
    <property type="entry name" value="WalR-like"/>
</dbReference>
<evidence type="ECO:0000313" key="9">
    <source>
        <dbReference type="Proteomes" id="UP001165395"/>
    </source>
</evidence>
<name>A0ABS8D5Y3_9NEIS</name>
<gene>
    <name evidence="8" type="ORF">LIN78_08640</name>
</gene>
<keyword evidence="1 6" id="KW-0597">Phosphoprotein</keyword>
<dbReference type="SMART" id="SM00448">
    <property type="entry name" value="REC"/>
    <property type="match status" value="1"/>
</dbReference>
<evidence type="ECO:0000256" key="5">
    <source>
        <dbReference type="ARBA" id="ARBA00023163"/>
    </source>
</evidence>
<dbReference type="PROSITE" id="PS50110">
    <property type="entry name" value="RESPONSE_REGULATORY"/>
    <property type="match status" value="1"/>
</dbReference>
<accession>A0ABS8D5Y3</accession>
<dbReference type="PANTHER" id="PTHR48111">
    <property type="entry name" value="REGULATOR OF RPOS"/>
    <property type="match status" value="1"/>
</dbReference>
<organism evidence="8 9">
    <name type="scientific">Leeia speluncae</name>
    <dbReference type="NCBI Taxonomy" id="2884804"/>
    <lineage>
        <taxon>Bacteria</taxon>
        <taxon>Pseudomonadati</taxon>
        <taxon>Pseudomonadota</taxon>
        <taxon>Betaproteobacteria</taxon>
        <taxon>Neisseriales</taxon>
        <taxon>Leeiaceae</taxon>
        <taxon>Leeia</taxon>
    </lineage>
</organism>
<evidence type="ECO:0000313" key="8">
    <source>
        <dbReference type="EMBL" id="MCB6183614.1"/>
    </source>
</evidence>
<dbReference type="EMBL" id="JAJBZT010000004">
    <property type="protein sequence ID" value="MCB6183614.1"/>
    <property type="molecule type" value="Genomic_DNA"/>
</dbReference>
<comment type="caution">
    <text evidence="8">The sequence shown here is derived from an EMBL/GenBank/DDBJ whole genome shotgun (WGS) entry which is preliminary data.</text>
</comment>
<proteinExistence type="predicted"/>
<dbReference type="SUPFAM" id="SSF52172">
    <property type="entry name" value="CheY-like"/>
    <property type="match status" value="1"/>
</dbReference>
<dbReference type="InterPro" id="IPR001789">
    <property type="entry name" value="Sig_transdc_resp-reg_receiver"/>
</dbReference>
<feature type="modified residue" description="4-aspartylphosphate" evidence="6">
    <location>
        <position position="57"/>
    </location>
</feature>
<keyword evidence="4" id="KW-0238">DNA-binding</keyword>
<evidence type="ECO:0000256" key="6">
    <source>
        <dbReference type="PROSITE-ProRule" id="PRU00169"/>
    </source>
</evidence>
<dbReference type="InterPro" id="IPR058245">
    <property type="entry name" value="NreC/VraR/RcsB-like_REC"/>
</dbReference>
<reference evidence="8" key="1">
    <citation type="submission" date="2021-10" db="EMBL/GenBank/DDBJ databases">
        <title>The complete genome sequence of Leeia sp. TBRC 13508.</title>
        <authorList>
            <person name="Charoenyingcharoen P."/>
            <person name="Yukphan P."/>
        </authorList>
    </citation>
    <scope>NUCLEOTIDE SEQUENCE</scope>
    <source>
        <strain evidence="8">TBRC 13508</strain>
    </source>
</reference>
<evidence type="ECO:0000259" key="7">
    <source>
        <dbReference type="PROSITE" id="PS50110"/>
    </source>
</evidence>
<sequence length="125" mass="12834">MSPQNVTILIIDDDAVLRSLIGSVLRQEGYTVVGDAPSAESGLKVFDATPTDLVLLDINLPGMDGMSLLPELLAKPNAPKVIMVSGEATLDKVKGALSAGASGFVVKPISANKLLSAVSFAISGK</sequence>